<dbReference type="Gene3D" id="3.40.630.30">
    <property type="match status" value="1"/>
</dbReference>
<dbReference type="CDD" id="cd04301">
    <property type="entry name" value="NAT_SF"/>
    <property type="match status" value="1"/>
</dbReference>
<dbReference type="InterPro" id="IPR000182">
    <property type="entry name" value="GNAT_dom"/>
</dbReference>
<protein>
    <submittedName>
        <fullName evidence="2">Putative N-acetyltransferase GCN5</fullName>
    </submittedName>
</protein>
<dbReference type="EMBL" id="LVJN01000021">
    <property type="protein sequence ID" value="OSM00185.1"/>
    <property type="molecule type" value="Genomic_DNA"/>
</dbReference>
<organism evidence="2 3">
    <name type="scientific">Magnetofaba australis IT-1</name>
    <dbReference type="NCBI Taxonomy" id="1434232"/>
    <lineage>
        <taxon>Bacteria</taxon>
        <taxon>Pseudomonadati</taxon>
        <taxon>Pseudomonadota</taxon>
        <taxon>Magnetococcia</taxon>
        <taxon>Magnetococcales</taxon>
        <taxon>Magnetococcaceae</taxon>
        <taxon>Magnetofaba</taxon>
    </lineage>
</organism>
<dbReference type="GO" id="GO:0016747">
    <property type="term" value="F:acyltransferase activity, transferring groups other than amino-acyl groups"/>
    <property type="evidence" value="ECO:0007669"/>
    <property type="project" value="InterPro"/>
</dbReference>
<dbReference type="InterPro" id="IPR052777">
    <property type="entry name" value="Acetyltransferase_Enz"/>
</dbReference>
<comment type="caution">
    <text evidence="2">The sequence shown here is derived from an EMBL/GenBank/DDBJ whole genome shotgun (WGS) entry which is preliminary data.</text>
</comment>
<keyword evidence="2" id="KW-0808">Transferase</keyword>
<gene>
    <name evidence="2" type="ORF">MAIT1_00637</name>
</gene>
<dbReference type="SUPFAM" id="SSF55729">
    <property type="entry name" value="Acyl-CoA N-acyltransferases (Nat)"/>
    <property type="match status" value="1"/>
</dbReference>
<reference evidence="2 3" key="1">
    <citation type="journal article" date="2016" name="BMC Genomics">
        <title>Combined genomic and structural analyses of a cultured magnetotactic bacterium reveals its niche adaptation to a dynamic environment.</title>
        <authorList>
            <person name="Araujo A.C."/>
            <person name="Morillo V."/>
            <person name="Cypriano J."/>
            <person name="Teixeira L.C."/>
            <person name="Leao P."/>
            <person name="Lyra S."/>
            <person name="Almeida L.G."/>
            <person name="Bazylinski D.A."/>
            <person name="Vasconcellos A.T."/>
            <person name="Abreu F."/>
            <person name="Lins U."/>
        </authorList>
    </citation>
    <scope>NUCLEOTIDE SEQUENCE [LARGE SCALE GENOMIC DNA]</scope>
    <source>
        <strain evidence="2 3">IT-1</strain>
    </source>
</reference>
<evidence type="ECO:0000259" key="1">
    <source>
        <dbReference type="PROSITE" id="PS51186"/>
    </source>
</evidence>
<dbReference type="STRING" id="1434232.MAIT1_00637"/>
<sequence>MSDPLTIIPATSPDEFQAARALFQAYAKSVDLGYCLRNFKRELEELPKGYEPPQGAILLAWMELDGAPQAVGCVGIAPFQGAWEQNGTAEMRRLYVIPAQRGQGVGRALAEAAMTFSKQAGYTALRLETADTMVEAMALYAQLGFERQQPPTKFFPANIKILQRAV</sequence>
<dbReference type="AlphaFoldDB" id="A0A1Y2JZ57"/>
<dbReference type="Proteomes" id="UP000194003">
    <property type="component" value="Unassembled WGS sequence"/>
</dbReference>
<dbReference type="PROSITE" id="PS51186">
    <property type="entry name" value="GNAT"/>
    <property type="match status" value="1"/>
</dbReference>
<keyword evidence="3" id="KW-1185">Reference proteome</keyword>
<dbReference type="RefSeq" id="WP_158089642.1">
    <property type="nucleotide sequence ID" value="NZ_LVJN01000021.1"/>
</dbReference>
<dbReference type="PANTHER" id="PTHR43305:SF1">
    <property type="entry name" value="FAMILY N-ACETYLTRANSFERASE, PUTATIVE (AFU_ORTHOLOGUE AFUA_2G01380)-RELATED"/>
    <property type="match status" value="1"/>
</dbReference>
<dbReference type="PANTHER" id="PTHR43305">
    <property type="entry name" value="FAMILY N-ACETYLTRANSFERASE, PUTATIVE (AFU_ORTHOLOGUE AFUA_2G01380)-RELATED"/>
    <property type="match status" value="1"/>
</dbReference>
<name>A0A1Y2JZ57_9PROT</name>
<evidence type="ECO:0000313" key="3">
    <source>
        <dbReference type="Proteomes" id="UP000194003"/>
    </source>
</evidence>
<dbReference type="Pfam" id="PF00583">
    <property type="entry name" value="Acetyltransf_1"/>
    <property type="match status" value="1"/>
</dbReference>
<evidence type="ECO:0000313" key="2">
    <source>
        <dbReference type="EMBL" id="OSM00185.1"/>
    </source>
</evidence>
<accession>A0A1Y2JZ57</accession>
<dbReference type="InterPro" id="IPR016181">
    <property type="entry name" value="Acyl_CoA_acyltransferase"/>
</dbReference>
<dbReference type="OrthoDB" id="2436196at2"/>
<feature type="domain" description="N-acetyltransferase" evidence="1">
    <location>
        <begin position="5"/>
        <end position="165"/>
    </location>
</feature>
<proteinExistence type="predicted"/>